<dbReference type="RefSeq" id="XP_025432790.1">
    <property type="nucleotide sequence ID" value="XM_025579558.1"/>
</dbReference>
<dbReference type="GO" id="GO:0043022">
    <property type="term" value="F:ribosome binding"/>
    <property type="evidence" value="ECO:0007669"/>
    <property type="project" value="InterPro"/>
</dbReference>
<feature type="region of interest" description="Disordered" evidence="1">
    <location>
        <begin position="39"/>
        <end position="65"/>
    </location>
</feature>
<dbReference type="EMBL" id="KZ821226">
    <property type="protein sequence ID" value="PYH46808.1"/>
    <property type="molecule type" value="Genomic_DNA"/>
</dbReference>
<dbReference type="PANTHER" id="PTHR28250:SF1">
    <property type="entry name" value="CYTOCHROME B PRE-MRNA-PROCESSING PROTEIN 6"/>
    <property type="match status" value="1"/>
</dbReference>
<evidence type="ECO:0000313" key="2">
    <source>
        <dbReference type="EMBL" id="PYH46808.1"/>
    </source>
</evidence>
<dbReference type="GO" id="GO:0061671">
    <property type="term" value="C:Cbp3p-Cbp6 complex"/>
    <property type="evidence" value="ECO:0007669"/>
    <property type="project" value="InterPro"/>
</dbReference>
<organism evidence="2 3">
    <name type="scientific">Aspergillus saccharolyticus JOP 1030-1</name>
    <dbReference type="NCBI Taxonomy" id="1450539"/>
    <lineage>
        <taxon>Eukaryota</taxon>
        <taxon>Fungi</taxon>
        <taxon>Dikarya</taxon>
        <taxon>Ascomycota</taxon>
        <taxon>Pezizomycotina</taxon>
        <taxon>Eurotiomycetes</taxon>
        <taxon>Eurotiomycetidae</taxon>
        <taxon>Eurotiales</taxon>
        <taxon>Aspergillaceae</taxon>
        <taxon>Aspergillus</taxon>
        <taxon>Aspergillus subgen. Circumdati</taxon>
    </lineage>
</organism>
<gene>
    <name evidence="2" type="ORF">BP01DRAFT_422210</name>
</gene>
<dbReference type="Proteomes" id="UP000248349">
    <property type="component" value="Unassembled WGS sequence"/>
</dbReference>
<dbReference type="PANTHER" id="PTHR28250">
    <property type="entry name" value="CYTOCHROME B PRE-MRNA-PROCESSING PROTEIN 6"/>
    <property type="match status" value="1"/>
</dbReference>
<feature type="compositionally biased region" description="Low complexity" evidence="1">
    <location>
        <begin position="41"/>
        <end position="62"/>
    </location>
</feature>
<name>A0A319A3V0_9EURO</name>
<protein>
    <submittedName>
        <fullName evidence="2">Uncharacterized protein</fullName>
    </submittedName>
</protein>
<accession>A0A319A3V0</accession>
<dbReference type="OrthoDB" id="2107880at2759"/>
<evidence type="ECO:0000313" key="3">
    <source>
        <dbReference type="Proteomes" id="UP000248349"/>
    </source>
</evidence>
<dbReference type="InterPro" id="IPR037653">
    <property type="entry name" value="Cbp6"/>
</dbReference>
<evidence type="ECO:0000256" key="1">
    <source>
        <dbReference type="SAM" id="MobiDB-lite"/>
    </source>
</evidence>
<proteinExistence type="predicted"/>
<dbReference type="GO" id="GO:0034551">
    <property type="term" value="P:mitochondrial respiratory chain complex III assembly"/>
    <property type="evidence" value="ECO:0007669"/>
    <property type="project" value="TreeGrafter"/>
</dbReference>
<dbReference type="GeneID" id="37080787"/>
<dbReference type="AlphaFoldDB" id="A0A319A3V0"/>
<dbReference type="Pfam" id="PF20180">
    <property type="entry name" value="UQCC2_CBP6"/>
    <property type="match status" value="1"/>
</dbReference>
<reference evidence="2 3" key="1">
    <citation type="submission" date="2016-12" db="EMBL/GenBank/DDBJ databases">
        <title>The genomes of Aspergillus section Nigri reveals drivers in fungal speciation.</title>
        <authorList>
            <consortium name="DOE Joint Genome Institute"/>
            <person name="Vesth T.C."/>
            <person name="Nybo J."/>
            <person name="Theobald S."/>
            <person name="Brandl J."/>
            <person name="Frisvad J.C."/>
            <person name="Nielsen K.F."/>
            <person name="Lyhne E.K."/>
            <person name="Kogle M.E."/>
            <person name="Kuo A."/>
            <person name="Riley R."/>
            <person name="Clum A."/>
            <person name="Nolan M."/>
            <person name="Lipzen A."/>
            <person name="Salamov A."/>
            <person name="Henrissat B."/>
            <person name="Wiebenga A."/>
            <person name="De Vries R.P."/>
            <person name="Grigoriev I.V."/>
            <person name="Mortensen U.H."/>
            <person name="Andersen M.R."/>
            <person name="Baker S.E."/>
        </authorList>
    </citation>
    <scope>NUCLEOTIDE SEQUENCE [LARGE SCALE GENOMIC DNA]</scope>
    <source>
        <strain evidence="2 3">JOP 1030-1</strain>
    </source>
</reference>
<keyword evidence="3" id="KW-1185">Reference proteome</keyword>
<sequence>MATKPPSATTTRITHILKHWPVDKVRPASVSIHNYLQSRLPQQSTTAPTAQAQTPGSQQTPQIQGLSKANLDALSSLLENRYARRYPLPPRLRHPASNPQHYDNVIREFDEAPDRDWWGRLRKRVVGMLRMK</sequence>